<dbReference type="RefSeq" id="WP_017636441.1">
    <property type="nucleotide sequence ID" value="NZ_JAUOQO010000005.1"/>
</dbReference>
<protein>
    <submittedName>
        <fullName evidence="1">Uncharacterized protein</fullName>
    </submittedName>
</protein>
<dbReference type="EMBL" id="JAUOQO010000005">
    <property type="protein sequence ID" value="MDO6573878.1"/>
    <property type="molecule type" value="Genomic_DNA"/>
</dbReference>
<proteinExistence type="predicted"/>
<evidence type="ECO:0000313" key="1">
    <source>
        <dbReference type="EMBL" id="MDO6573878.1"/>
    </source>
</evidence>
<accession>A0AAW7YUR2</accession>
<sequence length="62" mass="7103">MEIIDCIIDSHQVTYRVKTAQNHTFEHTLSIETPTYRAIEILKLLSTHVDKKNGSSKAILYS</sequence>
<organism evidence="1 2">
    <name type="scientific">Staphylococcus pasteuri_A</name>
    <dbReference type="NCBI Taxonomy" id="3062664"/>
    <lineage>
        <taxon>Bacteria</taxon>
        <taxon>Bacillati</taxon>
        <taxon>Bacillota</taxon>
        <taxon>Bacilli</taxon>
        <taxon>Bacillales</taxon>
        <taxon>Staphylococcaceae</taxon>
        <taxon>Staphylococcus</taxon>
    </lineage>
</organism>
<comment type="caution">
    <text evidence="1">The sequence shown here is derived from an EMBL/GenBank/DDBJ whole genome shotgun (WGS) entry which is preliminary data.</text>
</comment>
<gene>
    <name evidence="1" type="ORF">Q4528_06885</name>
</gene>
<reference evidence="1" key="1">
    <citation type="submission" date="2023-07" db="EMBL/GenBank/DDBJ databases">
        <title>Genome content predicts the carbon catabolic preferences of heterotrophic bacteria.</title>
        <authorList>
            <person name="Gralka M."/>
        </authorList>
    </citation>
    <scope>NUCLEOTIDE SEQUENCE</scope>
    <source>
        <strain evidence="1">E2R20</strain>
    </source>
</reference>
<name>A0AAW7YUR2_9STAP</name>
<keyword evidence="2" id="KW-1185">Reference proteome</keyword>
<dbReference type="Proteomes" id="UP001170310">
    <property type="component" value="Unassembled WGS sequence"/>
</dbReference>
<evidence type="ECO:0000313" key="2">
    <source>
        <dbReference type="Proteomes" id="UP001170310"/>
    </source>
</evidence>
<dbReference type="GeneID" id="72470527"/>
<dbReference type="AlphaFoldDB" id="A0AAW7YUR2"/>